<evidence type="ECO:0008006" key="4">
    <source>
        <dbReference type="Google" id="ProtNLM"/>
    </source>
</evidence>
<dbReference type="Proteomes" id="UP001632038">
    <property type="component" value="Unassembled WGS sequence"/>
</dbReference>
<accession>A0ABD3BR09</accession>
<organism evidence="2 3">
    <name type="scientific">Castilleja foliolosa</name>
    <dbReference type="NCBI Taxonomy" id="1961234"/>
    <lineage>
        <taxon>Eukaryota</taxon>
        <taxon>Viridiplantae</taxon>
        <taxon>Streptophyta</taxon>
        <taxon>Embryophyta</taxon>
        <taxon>Tracheophyta</taxon>
        <taxon>Spermatophyta</taxon>
        <taxon>Magnoliopsida</taxon>
        <taxon>eudicotyledons</taxon>
        <taxon>Gunneridae</taxon>
        <taxon>Pentapetalae</taxon>
        <taxon>asterids</taxon>
        <taxon>lamiids</taxon>
        <taxon>Lamiales</taxon>
        <taxon>Orobanchaceae</taxon>
        <taxon>Pedicularideae</taxon>
        <taxon>Castillejinae</taxon>
        <taxon>Castilleja</taxon>
    </lineage>
</organism>
<keyword evidence="3" id="KW-1185">Reference proteome</keyword>
<keyword evidence="1" id="KW-0732">Signal</keyword>
<feature type="chain" id="PRO_5044804919" description="Secreted protein" evidence="1">
    <location>
        <begin position="35"/>
        <end position="95"/>
    </location>
</feature>
<comment type="caution">
    <text evidence="2">The sequence shown here is derived from an EMBL/GenBank/DDBJ whole genome shotgun (WGS) entry which is preliminary data.</text>
</comment>
<evidence type="ECO:0000313" key="2">
    <source>
        <dbReference type="EMBL" id="KAL3619935.1"/>
    </source>
</evidence>
<gene>
    <name evidence="2" type="ORF">CASFOL_034847</name>
</gene>
<evidence type="ECO:0000256" key="1">
    <source>
        <dbReference type="SAM" id="SignalP"/>
    </source>
</evidence>
<sequence>MENNRCNSMKSGRSTLVFMFVILVLVMCSQWCPADCRALRPPPETTTATAAASGSCEEVNGTATDKANNLRSSTRRLRGLAFILASGPSKRGPGH</sequence>
<dbReference type="EMBL" id="JAVIJP010000066">
    <property type="protein sequence ID" value="KAL3619935.1"/>
    <property type="molecule type" value="Genomic_DNA"/>
</dbReference>
<feature type="signal peptide" evidence="1">
    <location>
        <begin position="1"/>
        <end position="34"/>
    </location>
</feature>
<protein>
    <recommendedName>
        <fullName evidence="4">Secreted protein</fullName>
    </recommendedName>
</protein>
<evidence type="ECO:0000313" key="3">
    <source>
        <dbReference type="Proteomes" id="UP001632038"/>
    </source>
</evidence>
<reference evidence="3" key="1">
    <citation type="journal article" date="2024" name="IScience">
        <title>Strigolactones Initiate the Formation of Haustorium-like Structures in Castilleja.</title>
        <authorList>
            <person name="Buerger M."/>
            <person name="Peterson D."/>
            <person name="Chory J."/>
        </authorList>
    </citation>
    <scope>NUCLEOTIDE SEQUENCE [LARGE SCALE GENOMIC DNA]</scope>
</reference>
<name>A0ABD3BR09_9LAMI</name>
<dbReference type="AlphaFoldDB" id="A0ABD3BR09"/>
<proteinExistence type="predicted"/>